<dbReference type="InterPro" id="IPR005817">
    <property type="entry name" value="Wnt"/>
</dbReference>
<dbReference type="STRING" id="6186.A0A183JL47"/>
<keyword evidence="9" id="KW-0449">Lipoprotein</keyword>
<dbReference type="GO" id="GO:0005125">
    <property type="term" value="F:cytokine activity"/>
    <property type="evidence" value="ECO:0007669"/>
    <property type="project" value="TreeGrafter"/>
</dbReference>
<dbReference type="GO" id="GO:0045165">
    <property type="term" value="P:cell fate commitment"/>
    <property type="evidence" value="ECO:0007669"/>
    <property type="project" value="TreeGrafter"/>
</dbReference>
<dbReference type="GO" id="GO:0005109">
    <property type="term" value="F:frizzled binding"/>
    <property type="evidence" value="ECO:0007669"/>
    <property type="project" value="TreeGrafter"/>
</dbReference>
<evidence type="ECO:0000313" key="11">
    <source>
        <dbReference type="EMBL" id="VDO81835.1"/>
    </source>
</evidence>
<evidence type="ECO:0000256" key="3">
    <source>
        <dbReference type="ARBA" id="ARBA00022473"/>
    </source>
</evidence>
<evidence type="ECO:0000256" key="1">
    <source>
        <dbReference type="ARBA" id="ARBA00004498"/>
    </source>
</evidence>
<dbReference type="InterPro" id="IPR043158">
    <property type="entry name" value="Wnt_C"/>
</dbReference>
<organism evidence="13">
    <name type="scientific">Schistosoma curassoni</name>
    <dbReference type="NCBI Taxonomy" id="6186"/>
    <lineage>
        <taxon>Eukaryota</taxon>
        <taxon>Metazoa</taxon>
        <taxon>Spiralia</taxon>
        <taxon>Lophotrochozoa</taxon>
        <taxon>Platyhelminthes</taxon>
        <taxon>Trematoda</taxon>
        <taxon>Digenea</taxon>
        <taxon>Strigeidida</taxon>
        <taxon>Schistosomatoidea</taxon>
        <taxon>Schistosomatidae</taxon>
        <taxon>Schistosoma</taxon>
    </lineage>
</organism>
<gene>
    <name evidence="11" type="ORF">SCUD_LOCUS3428</name>
</gene>
<evidence type="ECO:0000256" key="7">
    <source>
        <dbReference type="ARBA" id="ARBA00023157"/>
    </source>
</evidence>
<dbReference type="EMBL" id="UZAK01003884">
    <property type="protein sequence ID" value="VDO81835.1"/>
    <property type="molecule type" value="Genomic_DNA"/>
</dbReference>
<keyword evidence="8" id="KW-0325">Glycoprotein</keyword>
<dbReference type="SMART" id="SM00097">
    <property type="entry name" value="WNT1"/>
    <property type="match status" value="1"/>
</dbReference>
<accession>A0A183JL47</accession>
<dbReference type="PRINTS" id="PR01349">
    <property type="entry name" value="WNTPROTEIN"/>
</dbReference>
<dbReference type="PANTHER" id="PTHR12027:SF101">
    <property type="entry name" value="PROTEIN WNT-4"/>
    <property type="match status" value="1"/>
</dbReference>
<proteinExistence type="inferred from homology"/>
<reference evidence="11 12" key="2">
    <citation type="submission" date="2018-11" db="EMBL/GenBank/DDBJ databases">
        <authorList>
            <consortium name="Pathogen Informatics"/>
        </authorList>
    </citation>
    <scope>NUCLEOTIDE SEQUENCE [LARGE SCALE GENOMIC DNA]</scope>
    <source>
        <strain evidence="11">Dakar</strain>
        <strain evidence="12">Dakar, Senegal</strain>
    </source>
</reference>
<name>A0A183JL47_9TREM</name>
<evidence type="ECO:0000256" key="6">
    <source>
        <dbReference type="ARBA" id="ARBA00022687"/>
    </source>
</evidence>
<evidence type="ECO:0000256" key="4">
    <source>
        <dbReference type="ARBA" id="ARBA00022525"/>
    </source>
</evidence>
<dbReference type="GO" id="GO:0030182">
    <property type="term" value="P:neuron differentiation"/>
    <property type="evidence" value="ECO:0007669"/>
    <property type="project" value="TreeGrafter"/>
</dbReference>
<evidence type="ECO:0000256" key="2">
    <source>
        <dbReference type="ARBA" id="ARBA00005683"/>
    </source>
</evidence>
<keyword evidence="6 10" id="KW-0879">Wnt signaling pathway</keyword>
<comment type="subcellular location">
    <subcellularLocation>
        <location evidence="1 10">Secreted</location>
        <location evidence="1 10">Extracellular space</location>
        <location evidence="1 10">Extracellular matrix</location>
    </subcellularLocation>
</comment>
<evidence type="ECO:0000313" key="13">
    <source>
        <dbReference type="WBParaSite" id="SCUD_0000342801-mRNA-1"/>
    </source>
</evidence>
<dbReference type="Pfam" id="PF00110">
    <property type="entry name" value="wnt"/>
    <property type="match status" value="1"/>
</dbReference>
<evidence type="ECO:0000256" key="10">
    <source>
        <dbReference type="RuleBase" id="RU003500"/>
    </source>
</evidence>
<dbReference type="Gene3D" id="3.30.2460.20">
    <property type="match status" value="1"/>
</dbReference>
<dbReference type="GO" id="GO:0005615">
    <property type="term" value="C:extracellular space"/>
    <property type="evidence" value="ECO:0007669"/>
    <property type="project" value="TreeGrafter"/>
</dbReference>
<dbReference type="AlphaFoldDB" id="A0A183JL47"/>
<evidence type="ECO:0000256" key="9">
    <source>
        <dbReference type="ARBA" id="ARBA00023288"/>
    </source>
</evidence>
<dbReference type="Proteomes" id="UP000279833">
    <property type="component" value="Unassembled WGS sequence"/>
</dbReference>
<keyword evidence="7" id="KW-1015">Disulfide bond</keyword>
<comment type="function">
    <text evidence="10">Ligand for members of the frizzled family of seven transmembrane receptors.</text>
</comment>
<comment type="similarity">
    <text evidence="2 10">Belongs to the Wnt family.</text>
</comment>
<dbReference type="InterPro" id="IPR018161">
    <property type="entry name" value="Wnt_CS"/>
</dbReference>
<keyword evidence="5" id="KW-0272">Extracellular matrix</keyword>
<protein>
    <recommendedName>
        <fullName evidence="10">Protein Wnt</fullName>
    </recommendedName>
</protein>
<dbReference type="WBParaSite" id="SCUD_0000342801-mRNA-1">
    <property type="protein sequence ID" value="SCUD_0000342801-mRNA-1"/>
    <property type="gene ID" value="SCUD_0000342801"/>
</dbReference>
<dbReference type="PANTHER" id="PTHR12027">
    <property type="entry name" value="WNT RELATED"/>
    <property type="match status" value="1"/>
</dbReference>
<dbReference type="PROSITE" id="PS00246">
    <property type="entry name" value="WNT1"/>
    <property type="match status" value="1"/>
</dbReference>
<keyword evidence="4" id="KW-0964">Secreted</keyword>
<keyword evidence="3 10" id="KW-0217">Developmental protein</keyword>
<evidence type="ECO:0000313" key="12">
    <source>
        <dbReference type="Proteomes" id="UP000279833"/>
    </source>
</evidence>
<evidence type="ECO:0000256" key="5">
    <source>
        <dbReference type="ARBA" id="ARBA00022530"/>
    </source>
</evidence>
<dbReference type="GO" id="GO:0060070">
    <property type="term" value="P:canonical Wnt signaling pathway"/>
    <property type="evidence" value="ECO:0007669"/>
    <property type="project" value="TreeGrafter"/>
</dbReference>
<evidence type="ECO:0000256" key="8">
    <source>
        <dbReference type="ARBA" id="ARBA00023180"/>
    </source>
</evidence>
<sequence length="203" mass="22507">MEVQCKCHGVSGSCEMRTCWRSLPKFRHLGAQLQERFHEAIQVAYMQNRLVSMKALEQLNKESNGNALLLSHPALLSSSVSGASSSSGAAMSSRVNRNTLDSLTSSTSLSPSSLPSPTENDLIYISESPTFCHHDPRYGSIGTYGRQCDENSQGLNSCHYLCCGRGFKRQTFVQQERCDCKFQWCCKVVCKTCRKTVVISTCN</sequence>
<keyword evidence="12" id="KW-1185">Reference proteome</keyword>
<reference evidence="13" key="1">
    <citation type="submission" date="2016-06" db="UniProtKB">
        <authorList>
            <consortium name="WormBaseParasite"/>
        </authorList>
    </citation>
    <scope>IDENTIFICATION</scope>
</reference>
<dbReference type="FunFam" id="3.30.2460.20:FF:000001">
    <property type="entry name" value="Wnt homolog"/>
    <property type="match status" value="1"/>
</dbReference>